<reference evidence="12 13" key="1">
    <citation type="journal article" date="2017" name="Biotechnol. Biofuels">
        <title>Differential beta-glucosidase expression as a function of carbon source availability in Talaromyces amestolkiae: a genomic and proteomic approach.</title>
        <authorList>
            <person name="de Eugenio L.I."/>
            <person name="Mendez-Liter J.A."/>
            <person name="Nieto-Dominguez M."/>
            <person name="Alonso L."/>
            <person name="Gil-Munoz J."/>
            <person name="Barriuso J."/>
            <person name="Prieto A."/>
            <person name="Martinez M.J."/>
        </authorList>
    </citation>
    <scope>NUCLEOTIDE SEQUENCE [LARGE SCALE GENOMIC DNA]</scope>
    <source>
        <strain evidence="12 13">CIB</strain>
    </source>
</reference>
<dbReference type="GO" id="GO:0061617">
    <property type="term" value="C:MICOS complex"/>
    <property type="evidence" value="ECO:0007669"/>
    <property type="project" value="UniProtKB-UniRule"/>
</dbReference>
<evidence type="ECO:0000256" key="10">
    <source>
        <dbReference type="ARBA" id="ARBA00032985"/>
    </source>
</evidence>
<protein>
    <recommendedName>
        <fullName evidence="4 11">MICOS complex subunit MIC12</fullName>
    </recommendedName>
    <alternativeName>
        <fullName evidence="10 11">Altered inheritance of mitochondria protein 5, mitochondrial</fullName>
    </alternativeName>
    <alternativeName>
        <fullName evidence="9 11">Found in mitochondrial proteome protein 51</fullName>
    </alternativeName>
</protein>
<evidence type="ECO:0000256" key="7">
    <source>
        <dbReference type="ARBA" id="ARBA00023128"/>
    </source>
</evidence>
<dbReference type="Proteomes" id="UP000249363">
    <property type="component" value="Unassembled WGS sequence"/>
</dbReference>
<dbReference type="GO" id="GO:0044284">
    <property type="term" value="C:mitochondrial crista junction"/>
    <property type="evidence" value="ECO:0007669"/>
    <property type="project" value="InterPro"/>
</dbReference>
<evidence type="ECO:0000256" key="5">
    <source>
        <dbReference type="ARBA" id="ARBA00022692"/>
    </source>
</evidence>
<gene>
    <name evidence="12" type="ORF">BHQ10_000296</name>
</gene>
<dbReference type="EMBL" id="MIKG01000001">
    <property type="protein sequence ID" value="RAO64284.1"/>
    <property type="molecule type" value="Genomic_DNA"/>
</dbReference>
<dbReference type="AlphaFoldDB" id="A0A364KL66"/>
<organism evidence="12 13">
    <name type="scientific">Talaromyces amestolkiae</name>
    <dbReference type="NCBI Taxonomy" id="1196081"/>
    <lineage>
        <taxon>Eukaryota</taxon>
        <taxon>Fungi</taxon>
        <taxon>Dikarya</taxon>
        <taxon>Ascomycota</taxon>
        <taxon>Pezizomycotina</taxon>
        <taxon>Eurotiomycetes</taxon>
        <taxon>Eurotiomycetidae</taxon>
        <taxon>Eurotiales</taxon>
        <taxon>Trichocomaceae</taxon>
        <taxon>Talaromyces</taxon>
        <taxon>Talaromyces sect. Talaromyces</taxon>
    </lineage>
</organism>
<evidence type="ECO:0000256" key="6">
    <source>
        <dbReference type="ARBA" id="ARBA00022989"/>
    </source>
</evidence>
<comment type="similarity">
    <text evidence="3 11">Belongs to the MICOS complex subunit Mic12 family.</text>
</comment>
<evidence type="ECO:0000256" key="8">
    <source>
        <dbReference type="ARBA" id="ARBA00023136"/>
    </source>
</evidence>
<name>A0A364KL66_TALAM</name>
<evidence type="ECO:0000256" key="4">
    <source>
        <dbReference type="ARBA" id="ARBA00018170"/>
    </source>
</evidence>
<keyword evidence="7 11" id="KW-0496">Mitochondrion</keyword>
<keyword evidence="8" id="KW-0472">Membrane</keyword>
<evidence type="ECO:0000256" key="2">
    <source>
        <dbReference type="ARBA" id="ARBA00004370"/>
    </source>
</evidence>
<keyword evidence="6" id="KW-1133">Transmembrane helix</keyword>
<comment type="caution">
    <text evidence="12">The sequence shown here is derived from an EMBL/GenBank/DDBJ whole genome shotgun (WGS) entry which is preliminary data.</text>
</comment>
<evidence type="ECO:0000256" key="9">
    <source>
        <dbReference type="ARBA" id="ARBA00032159"/>
    </source>
</evidence>
<evidence type="ECO:0000256" key="1">
    <source>
        <dbReference type="ARBA" id="ARBA00002689"/>
    </source>
</evidence>
<dbReference type="Pfam" id="PF17050">
    <property type="entry name" value="AIM5"/>
    <property type="match status" value="1"/>
</dbReference>
<dbReference type="RefSeq" id="XP_040728801.1">
    <property type="nucleotide sequence ID" value="XM_040875162.1"/>
</dbReference>
<keyword evidence="5" id="KW-0812">Transmembrane</keyword>
<sequence length="126" mass="14201">MGFMAGFFGGFTLTASVLYLSVQVHRSTRLAQRDAIREQVEILNDISSPLGAYYRRFGQENDLQKSAIAPLPPPPQKKPSAEELLKQQWNKEVEALAKKTVTLRWQDVTNTATEVARVISDLVKRQ</sequence>
<keyword evidence="13" id="KW-1185">Reference proteome</keyword>
<evidence type="ECO:0000256" key="3">
    <source>
        <dbReference type="ARBA" id="ARBA00009188"/>
    </source>
</evidence>
<dbReference type="GO" id="GO:0042407">
    <property type="term" value="P:cristae formation"/>
    <property type="evidence" value="ECO:0007669"/>
    <property type="project" value="InterPro"/>
</dbReference>
<evidence type="ECO:0000313" key="12">
    <source>
        <dbReference type="EMBL" id="RAO64284.1"/>
    </source>
</evidence>
<dbReference type="InterPro" id="IPR031463">
    <property type="entry name" value="Mic12"/>
</dbReference>
<keyword evidence="11" id="KW-0999">Mitochondrion inner membrane</keyword>
<dbReference type="OrthoDB" id="4037694at2759"/>
<dbReference type="GeneID" id="63789513"/>
<comment type="subcellular location">
    <subcellularLocation>
        <location evidence="2">Membrane</location>
    </subcellularLocation>
    <subcellularLocation>
        <location evidence="11">Mitochondrion inner membrane</location>
        <topology evidence="11">Single-pass membrane protein</topology>
    </subcellularLocation>
</comment>
<comment type="function">
    <text evidence="1 11">Component of the MICOS complex, a large protein complex of the mitochondrial inner membrane that plays crucial roles in the maintenance of crista junctions, inner membrane architecture, and formation of contact sites to the outer membrane.</text>
</comment>
<comment type="subunit">
    <text evidence="11">Component of the mitochondrial contact site and cristae organizing system (MICOS) complex.</text>
</comment>
<evidence type="ECO:0000256" key="11">
    <source>
        <dbReference type="RuleBase" id="RU363010"/>
    </source>
</evidence>
<accession>A0A364KL66</accession>
<evidence type="ECO:0000313" key="13">
    <source>
        <dbReference type="Proteomes" id="UP000249363"/>
    </source>
</evidence>
<proteinExistence type="inferred from homology"/>